<keyword evidence="3" id="KW-1185">Reference proteome</keyword>
<reference evidence="2 3" key="1">
    <citation type="submission" date="2017-06" db="EMBL/GenBank/DDBJ databases">
        <title>Complete genome of Francisella halioticida.</title>
        <authorList>
            <person name="Sjodin A."/>
        </authorList>
    </citation>
    <scope>NUCLEOTIDE SEQUENCE [LARGE SCALE GENOMIC DNA]</scope>
    <source>
        <strain evidence="2 3">DSM 23729</strain>
    </source>
</reference>
<proteinExistence type="predicted"/>
<dbReference type="NCBIfam" id="NF003842">
    <property type="entry name" value="PRK05421.1-4"/>
    <property type="match status" value="1"/>
</dbReference>
<dbReference type="RefSeq" id="WP_088771583.1">
    <property type="nucleotide sequence ID" value="NZ_AP023082.1"/>
</dbReference>
<evidence type="ECO:0000313" key="3">
    <source>
        <dbReference type="Proteomes" id="UP000249910"/>
    </source>
</evidence>
<accession>A0ABM6LWM4</accession>
<dbReference type="Proteomes" id="UP000249910">
    <property type="component" value="Chromosome"/>
</dbReference>
<sequence length="244" mass="28815">MFENVRRDKSKKFCLMSWNTYKIDYKNSQTFNSYINQVHAEHDIDIFCLQEAVHHHETKFPIDKFDINFASNIVLRSHNYGVATVSHYPVMKNVRILTTHRESVINTHKASLITHFNVGGIKVIVVNIHAINFKGNKVYEYEFEKIKEVINPTKYKYPIIIAGDFNSWNRKRIKFIKDFCREFNFRVAFLEEAELIKSFQKNHLDFVLYRGLKLEKAYALNCQRISDHNPIITNFSIISSLTTK</sequence>
<dbReference type="SUPFAM" id="SSF56219">
    <property type="entry name" value="DNase I-like"/>
    <property type="match status" value="1"/>
</dbReference>
<evidence type="ECO:0000313" key="2">
    <source>
        <dbReference type="EMBL" id="ASG67018.1"/>
    </source>
</evidence>
<dbReference type="InterPro" id="IPR036691">
    <property type="entry name" value="Endo/exonu/phosph_ase_sf"/>
</dbReference>
<dbReference type="Pfam" id="PF03372">
    <property type="entry name" value="Exo_endo_phos"/>
    <property type="match status" value="1"/>
</dbReference>
<evidence type="ECO:0000259" key="1">
    <source>
        <dbReference type="Pfam" id="PF03372"/>
    </source>
</evidence>
<feature type="domain" description="Endonuclease/exonuclease/phosphatase" evidence="1">
    <location>
        <begin position="16"/>
        <end position="228"/>
    </location>
</feature>
<dbReference type="InterPro" id="IPR005135">
    <property type="entry name" value="Endo/exonuclease/phosphatase"/>
</dbReference>
<name>A0ABM6LWM4_9GAMM</name>
<dbReference type="Gene3D" id="3.60.10.10">
    <property type="entry name" value="Endonuclease/exonuclease/phosphatase"/>
    <property type="match status" value="1"/>
</dbReference>
<organism evidence="2 3">
    <name type="scientific">Francisella halioticida</name>
    <dbReference type="NCBI Taxonomy" id="549298"/>
    <lineage>
        <taxon>Bacteria</taxon>
        <taxon>Pseudomonadati</taxon>
        <taxon>Pseudomonadota</taxon>
        <taxon>Gammaproteobacteria</taxon>
        <taxon>Thiotrichales</taxon>
        <taxon>Francisellaceae</taxon>
        <taxon>Francisella</taxon>
    </lineage>
</organism>
<gene>
    <name evidence="2" type="ORF">CDV26_00210</name>
</gene>
<dbReference type="EMBL" id="CP022132">
    <property type="protein sequence ID" value="ASG67018.1"/>
    <property type="molecule type" value="Genomic_DNA"/>
</dbReference>
<protein>
    <recommendedName>
        <fullName evidence="1">Endonuclease/exonuclease/phosphatase domain-containing protein</fullName>
    </recommendedName>
</protein>